<evidence type="ECO:0000259" key="5">
    <source>
        <dbReference type="PROSITE" id="PS50026"/>
    </source>
</evidence>
<dbReference type="PROSITE" id="PS01186">
    <property type="entry name" value="EGF_2"/>
    <property type="match status" value="1"/>
</dbReference>
<evidence type="ECO:0000256" key="2">
    <source>
        <dbReference type="ARBA" id="ARBA00023157"/>
    </source>
</evidence>
<accession>A0AAW0N1F8</accession>
<evidence type="ECO:0000256" key="3">
    <source>
        <dbReference type="PROSITE-ProRule" id="PRU00076"/>
    </source>
</evidence>
<comment type="caution">
    <text evidence="3">Lacks conserved residue(s) required for the propagation of feature annotation.</text>
</comment>
<keyword evidence="2 3" id="KW-1015">Disulfide bond</keyword>
<sequence>MNWTNARKWCQATFTDMVVIQNQHENDFLVSLLPQRNSSPYFWIGITKTYTNEPWRWIGNNSTWIGNKSWAENEPNNNRSTEFCVEIYTSMGRNRGKWNDEKCNVLKYASCFKAQCTNTTCDRGRCLETINNATCLCEVGFVGDRCQTAVACLRYTQGYLALPDHTLGPDWNTVHFDTQFDILHLTCSIKYNLSTGYFCTLPTADVDCALVPDADEFSCSSKNHTLNSTCHVTCSFGFLTIVSANITCQTNGLWTGPRPACANSLMKKQTSPVLLPE</sequence>
<dbReference type="PROSITE" id="PS00022">
    <property type="entry name" value="EGF_1"/>
    <property type="match status" value="1"/>
</dbReference>
<dbReference type="InterPro" id="IPR050111">
    <property type="entry name" value="C-type_lectin/snaclec_domain"/>
</dbReference>
<dbReference type="InterPro" id="IPR000436">
    <property type="entry name" value="Sushi_SCR_CCP_dom"/>
</dbReference>
<gene>
    <name evidence="8" type="ORF">WMY93_024493</name>
</gene>
<dbReference type="PROSITE" id="PS00615">
    <property type="entry name" value="C_TYPE_LECTIN_1"/>
    <property type="match status" value="1"/>
</dbReference>
<evidence type="ECO:0000256" key="1">
    <source>
        <dbReference type="ARBA" id="ARBA00022729"/>
    </source>
</evidence>
<keyword evidence="4" id="KW-0768">Sushi</keyword>
<dbReference type="CDD" id="cd00033">
    <property type="entry name" value="CCP"/>
    <property type="match status" value="1"/>
</dbReference>
<feature type="disulfide bond" evidence="3">
    <location>
        <begin position="137"/>
        <end position="146"/>
    </location>
</feature>
<evidence type="ECO:0000259" key="7">
    <source>
        <dbReference type="PROSITE" id="PS50923"/>
    </source>
</evidence>
<feature type="disulfide bond" evidence="4">
    <location>
        <begin position="234"/>
        <end position="261"/>
    </location>
</feature>
<proteinExistence type="predicted"/>
<keyword evidence="3" id="KW-0245">EGF-like domain</keyword>
<comment type="caution">
    <text evidence="8">The sequence shown here is derived from an EMBL/GenBank/DDBJ whole genome shotgun (WGS) entry which is preliminary data.</text>
</comment>
<dbReference type="InterPro" id="IPR035976">
    <property type="entry name" value="Sushi/SCR/CCP_sf"/>
</dbReference>
<evidence type="ECO:0000313" key="8">
    <source>
        <dbReference type="EMBL" id="KAK7888933.1"/>
    </source>
</evidence>
<feature type="domain" description="C-type lectin" evidence="6">
    <location>
        <begin position="1"/>
        <end position="112"/>
    </location>
</feature>
<dbReference type="PROSITE" id="PS50041">
    <property type="entry name" value="C_TYPE_LECTIN_2"/>
    <property type="match status" value="1"/>
</dbReference>
<name>A0AAW0N1F8_9GOBI</name>
<organism evidence="8 9">
    <name type="scientific">Mugilogobius chulae</name>
    <name type="common">yellowstripe goby</name>
    <dbReference type="NCBI Taxonomy" id="88201"/>
    <lineage>
        <taxon>Eukaryota</taxon>
        <taxon>Metazoa</taxon>
        <taxon>Chordata</taxon>
        <taxon>Craniata</taxon>
        <taxon>Vertebrata</taxon>
        <taxon>Euteleostomi</taxon>
        <taxon>Actinopterygii</taxon>
        <taxon>Neopterygii</taxon>
        <taxon>Teleostei</taxon>
        <taxon>Neoteleostei</taxon>
        <taxon>Acanthomorphata</taxon>
        <taxon>Gobiaria</taxon>
        <taxon>Gobiiformes</taxon>
        <taxon>Gobioidei</taxon>
        <taxon>Gobiidae</taxon>
        <taxon>Gobionellinae</taxon>
        <taxon>Mugilogobius</taxon>
    </lineage>
</organism>
<dbReference type="SUPFAM" id="SSF57535">
    <property type="entry name" value="Complement control module/SCR domain"/>
    <property type="match status" value="1"/>
</dbReference>
<dbReference type="InterPro" id="IPR016186">
    <property type="entry name" value="C-type_lectin-like/link_sf"/>
</dbReference>
<feature type="domain" description="EGF-like" evidence="5">
    <location>
        <begin position="112"/>
        <end position="147"/>
    </location>
</feature>
<dbReference type="Pfam" id="PF00059">
    <property type="entry name" value="Lectin_C"/>
    <property type="match status" value="1"/>
</dbReference>
<keyword evidence="1" id="KW-0732">Signal</keyword>
<dbReference type="SMART" id="SM00034">
    <property type="entry name" value="CLECT"/>
    <property type="match status" value="1"/>
</dbReference>
<reference evidence="9" key="1">
    <citation type="submission" date="2024-04" db="EMBL/GenBank/DDBJ databases">
        <title>Salinicola lusitanus LLJ914,a marine bacterium isolated from the Okinawa Trough.</title>
        <authorList>
            <person name="Li J."/>
        </authorList>
    </citation>
    <scope>NUCLEOTIDE SEQUENCE [LARGE SCALE GENOMIC DNA]</scope>
</reference>
<dbReference type="InterPro" id="IPR018378">
    <property type="entry name" value="C-type_lectin_CS"/>
</dbReference>
<dbReference type="InterPro" id="IPR000742">
    <property type="entry name" value="EGF"/>
</dbReference>
<dbReference type="Pfam" id="PF00084">
    <property type="entry name" value="Sushi"/>
    <property type="match status" value="1"/>
</dbReference>
<dbReference type="InterPro" id="IPR001304">
    <property type="entry name" value="C-type_lectin-like"/>
</dbReference>
<protein>
    <recommendedName>
        <fullName evidence="10">Selectin P</fullName>
    </recommendedName>
</protein>
<dbReference type="InterPro" id="IPR016187">
    <property type="entry name" value="CTDL_fold"/>
</dbReference>
<evidence type="ECO:0000259" key="6">
    <source>
        <dbReference type="PROSITE" id="PS50041"/>
    </source>
</evidence>
<dbReference type="PROSITE" id="PS50923">
    <property type="entry name" value="SUSHI"/>
    <property type="match status" value="1"/>
</dbReference>
<dbReference type="Gene3D" id="2.10.70.10">
    <property type="entry name" value="Complement Module, domain 1"/>
    <property type="match status" value="1"/>
</dbReference>
<dbReference type="PANTHER" id="PTHR22803">
    <property type="entry name" value="MANNOSE, PHOSPHOLIPASE, LECTIN RECEPTOR RELATED"/>
    <property type="match status" value="1"/>
</dbReference>
<evidence type="ECO:0008006" key="10">
    <source>
        <dbReference type="Google" id="ProtNLM"/>
    </source>
</evidence>
<dbReference type="Gene3D" id="3.10.100.10">
    <property type="entry name" value="Mannose-Binding Protein A, subunit A"/>
    <property type="match status" value="1"/>
</dbReference>
<evidence type="ECO:0000313" key="9">
    <source>
        <dbReference type="Proteomes" id="UP001460270"/>
    </source>
</evidence>
<dbReference type="Proteomes" id="UP001460270">
    <property type="component" value="Unassembled WGS sequence"/>
</dbReference>
<keyword evidence="9" id="KW-1185">Reference proteome</keyword>
<dbReference type="SUPFAM" id="SSF56436">
    <property type="entry name" value="C-type lectin-like"/>
    <property type="match status" value="1"/>
</dbReference>
<dbReference type="EMBL" id="JBBPFD010000018">
    <property type="protein sequence ID" value="KAK7888933.1"/>
    <property type="molecule type" value="Genomic_DNA"/>
</dbReference>
<evidence type="ECO:0000256" key="4">
    <source>
        <dbReference type="PROSITE-ProRule" id="PRU00302"/>
    </source>
</evidence>
<feature type="domain" description="Sushi" evidence="7">
    <location>
        <begin position="197"/>
        <end position="263"/>
    </location>
</feature>
<dbReference type="PROSITE" id="PS50026">
    <property type="entry name" value="EGF_3"/>
    <property type="match status" value="1"/>
</dbReference>
<dbReference type="SMART" id="SM00032">
    <property type="entry name" value="CCP"/>
    <property type="match status" value="1"/>
</dbReference>
<dbReference type="AlphaFoldDB" id="A0AAW0N1F8"/>
<feature type="disulfide bond" evidence="3">
    <location>
        <begin position="116"/>
        <end position="126"/>
    </location>
</feature>